<dbReference type="InterPro" id="IPR036162">
    <property type="entry name" value="Resolvase-like_N_sf"/>
</dbReference>
<feature type="domain" description="Resolvase/invertase-type recombinase catalytic" evidence="7">
    <location>
        <begin position="2"/>
        <end position="151"/>
    </location>
</feature>
<dbReference type="GO" id="GO:0015074">
    <property type="term" value="P:DNA integration"/>
    <property type="evidence" value="ECO:0007669"/>
    <property type="project" value="UniProtKB-KW"/>
</dbReference>
<evidence type="ECO:0000259" key="8">
    <source>
        <dbReference type="PROSITE" id="PS51737"/>
    </source>
</evidence>
<sequence>MRAALYIRVSSEEQARHGLSLQEQRDALARYAKANKMTVVGIYEDAGISARKPYKKRPALLRLLDDCKAGKVDTILFIKLDRWFRNVAGYYDVQTQLDRYGVTWQATEEDYETRTASGRLKVNIMLSVAQDEADRTSERIKFINDGKRAKGQPAGSKAPLGYVIKDRQYQIDNDTVDAARDMFAAYIRLQSVLGVKRYMLETWGIDRAYNKYVNYFRNRLYIGEVYGIENACPALVSKQDFDIVNTIAQQRSQRCAGVETDRVYLFSGLLHCKECGKTMQSETIKQTYTYYRCRTRMLDNSACQHKKRIREDALEDYLLHELEGIAARNNRYYKKAEKKPTQSADAIRKKMDKLKTLYLNDLIELDEYKKEYTALKESLETVEEKPKTDLDALRNGLVEYDTYSRKEKKEFWTRFIRRIDADDDGAFFVTPR</sequence>
<name>A0A8S5TR94_9CAUD</name>
<dbReference type="Gene3D" id="3.40.50.1390">
    <property type="entry name" value="Resolvase, N-terminal catalytic domain"/>
    <property type="match status" value="1"/>
</dbReference>
<evidence type="ECO:0000256" key="4">
    <source>
        <dbReference type="ARBA" id="ARBA00023172"/>
    </source>
</evidence>
<keyword evidence="2" id="KW-0230">DNA invertase</keyword>
<dbReference type="InterPro" id="IPR011109">
    <property type="entry name" value="DNA_bind_recombinase_dom"/>
</dbReference>
<organism evidence="9">
    <name type="scientific">Siphoviridae sp. ctss15</name>
    <dbReference type="NCBI Taxonomy" id="2825699"/>
    <lineage>
        <taxon>Viruses</taxon>
        <taxon>Duplodnaviria</taxon>
        <taxon>Heunggongvirae</taxon>
        <taxon>Uroviricota</taxon>
        <taxon>Caudoviricetes</taxon>
    </lineage>
</organism>
<evidence type="ECO:0000256" key="6">
    <source>
        <dbReference type="PROSITE-ProRule" id="PRU10137"/>
    </source>
</evidence>
<dbReference type="SUPFAM" id="SSF53041">
    <property type="entry name" value="Resolvase-like"/>
    <property type="match status" value="1"/>
</dbReference>
<dbReference type="GO" id="GO:0003677">
    <property type="term" value="F:DNA binding"/>
    <property type="evidence" value="ECO:0007669"/>
    <property type="project" value="UniProtKB-KW"/>
</dbReference>
<dbReference type="EMBL" id="BK015908">
    <property type="protein sequence ID" value="DAF84717.1"/>
    <property type="molecule type" value="Genomic_DNA"/>
</dbReference>
<evidence type="ECO:0000256" key="3">
    <source>
        <dbReference type="ARBA" id="ARBA00023125"/>
    </source>
</evidence>
<evidence type="ECO:0000259" key="7">
    <source>
        <dbReference type="PROSITE" id="PS51736"/>
    </source>
</evidence>
<evidence type="ECO:0000256" key="5">
    <source>
        <dbReference type="PIRSR" id="PIRSR606118-50"/>
    </source>
</evidence>
<dbReference type="InterPro" id="IPR025827">
    <property type="entry name" value="Zn_ribbon_recom_dom"/>
</dbReference>
<protein>
    <submittedName>
        <fullName evidence="9">Integrase</fullName>
    </submittedName>
</protein>
<dbReference type="InterPro" id="IPR050639">
    <property type="entry name" value="SSR_resolvase"/>
</dbReference>
<dbReference type="Pfam" id="PF00239">
    <property type="entry name" value="Resolvase"/>
    <property type="match status" value="1"/>
</dbReference>
<dbReference type="InterPro" id="IPR006118">
    <property type="entry name" value="Recombinase_CS"/>
</dbReference>
<dbReference type="CDD" id="cd00338">
    <property type="entry name" value="Ser_Recombinase"/>
    <property type="match status" value="1"/>
</dbReference>
<dbReference type="PROSITE" id="PS00397">
    <property type="entry name" value="RECOMBINASES_1"/>
    <property type="match status" value="1"/>
</dbReference>
<dbReference type="PROSITE" id="PS51736">
    <property type="entry name" value="RECOMBINASES_3"/>
    <property type="match status" value="1"/>
</dbReference>
<dbReference type="PANTHER" id="PTHR30461">
    <property type="entry name" value="DNA-INVERTASE FROM LAMBDOID PROPHAGE"/>
    <property type="match status" value="1"/>
</dbReference>
<feature type="active site" description="O-(5'-phospho-DNA)-serine intermediate" evidence="5 6">
    <location>
        <position position="10"/>
    </location>
</feature>
<evidence type="ECO:0000313" key="9">
    <source>
        <dbReference type="EMBL" id="DAF84717.1"/>
    </source>
</evidence>
<keyword evidence="3" id="KW-0238">DNA-binding</keyword>
<dbReference type="GO" id="GO:0000150">
    <property type="term" value="F:DNA strand exchange activity"/>
    <property type="evidence" value="ECO:0007669"/>
    <property type="project" value="UniProtKB-KW"/>
</dbReference>
<dbReference type="InterPro" id="IPR038109">
    <property type="entry name" value="DNA_bind_recomb_sf"/>
</dbReference>
<feature type="domain" description="Recombinase" evidence="8">
    <location>
        <begin position="159"/>
        <end position="254"/>
    </location>
</feature>
<keyword evidence="4" id="KW-0233">DNA recombination</keyword>
<keyword evidence="1" id="KW-0229">DNA integration</keyword>
<dbReference type="SMART" id="SM00857">
    <property type="entry name" value="Resolvase"/>
    <property type="match status" value="1"/>
</dbReference>
<dbReference type="PROSITE" id="PS51737">
    <property type="entry name" value="RECOMBINASE_DNA_BIND"/>
    <property type="match status" value="1"/>
</dbReference>
<accession>A0A8S5TR94</accession>
<evidence type="ECO:0000256" key="1">
    <source>
        <dbReference type="ARBA" id="ARBA00022908"/>
    </source>
</evidence>
<reference evidence="9" key="1">
    <citation type="journal article" date="2021" name="Proc. Natl. Acad. Sci. U.S.A.">
        <title>A Catalog of Tens of Thousands of Viruses from Human Metagenomes Reveals Hidden Associations with Chronic Diseases.</title>
        <authorList>
            <person name="Tisza M.J."/>
            <person name="Buck C.B."/>
        </authorList>
    </citation>
    <scope>NUCLEOTIDE SEQUENCE</scope>
    <source>
        <strain evidence="9">Ctss15</strain>
    </source>
</reference>
<dbReference type="Gene3D" id="3.90.1750.20">
    <property type="entry name" value="Putative Large Serine Recombinase, Chain B, Domain 2"/>
    <property type="match status" value="1"/>
</dbReference>
<dbReference type="Pfam" id="PF13408">
    <property type="entry name" value="Zn_ribbon_recom"/>
    <property type="match status" value="1"/>
</dbReference>
<proteinExistence type="predicted"/>
<dbReference type="PANTHER" id="PTHR30461:SF23">
    <property type="entry name" value="DNA RECOMBINASE-RELATED"/>
    <property type="match status" value="1"/>
</dbReference>
<dbReference type="InterPro" id="IPR006119">
    <property type="entry name" value="Resolv_N"/>
</dbReference>
<evidence type="ECO:0000256" key="2">
    <source>
        <dbReference type="ARBA" id="ARBA00023100"/>
    </source>
</evidence>